<evidence type="ECO:0000313" key="2">
    <source>
        <dbReference type="EMBL" id="SCW89827.1"/>
    </source>
</evidence>
<evidence type="ECO:0000256" key="1">
    <source>
        <dbReference type="SAM" id="MobiDB-lite"/>
    </source>
</evidence>
<dbReference type="AlphaFoldDB" id="A0A1G4U8D7"/>
<gene>
    <name evidence="2" type="ORF">SAMN02927900_06343</name>
</gene>
<dbReference type="EMBL" id="FMTM01000020">
    <property type="protein sequence ID" value="SCW89827.1"/>
    <property type="molecule type" value="Genomic_DNA"/>
</dbReference>
<proteinExistence type="predicted"/>
<organism evidence="2 3">
    <name type="scientific">Rhizobium mongolense subsp. loessense</name>
    <dbReference type="NCBI Taxonomy" id="158890"/>
    <lineage>
        <taxon>Bacteria</taxon>
        <taxon>Pseudomonadati</taxon>
        <taxon>Pseudomonadota</taxon>
        <taxon>Alphaproteobacteria</taxon>
        <taxon>Hyphomicrobiales</taxon>
        <taxon>Rhizobiaceae</taxon>
        <taxon>Rhizobium/Agrobacterium group</taxon>
        <taxon>Rhizobium</taxon>
    </lineage>
</organism>
<dbReference type="Proteomes" id="UP000199542">
    <property type="component" value="Unassembled WGS sequence"/>
</dbReference>
<feature type="region of interest" description="Disordered" evidence="1">
    <location>
        <begin position="21"/>
        <end position="42"/>
    </location>
</feature>
<accession>A0A1G4U8D7</accession>
<evidence type="ECO:0000313" key="3">
    <source>
        <dbReference type="Proteomes" id="UP000199542"/>
    </source>
</evidence>
<name>A0A1G4U8D7_9HYPH</name>
<sequence length="57" mass="6652">MPEMAWLSRRMFPRLCDSAKAEETQNRDYDDDSADKPNEIIHGNPLFELSNQLLVRS</sequence>
<feature type="compositionally biased region" description="Basic and acidic residues" evidence="1">
    <location>
        <begin position="21"/>
        <end position="39"/>
    </location>
</feature>
<dbReference type="RefSeq" id="WP_167364048.1">
    <property type="nucleotide sequence ID" value="NZ_FMTM01000020.1"/>
</dbReference>
<protein>
    <submittedName>
        <fullName evidence="2">Uncharacterized protein</fullName>
    </submittedName>
</protein>
<reference evidence="2 3" key="1">
    <citation type="submission" date="2016-10" db="EMBL/GenBank/DDBJ databases">
        <authorList>
            <person name="de Groot N.N."/>
        </authorList>
    </citation>
    <scope>NUCLEOTIDE SEQUENCE [LARGE SCALE GENOMIC DNA]</scope>
    <source>
        <strain evidence="2 3">CGMCC 1.3401</strain>
    </source>
</reference>